<proteinExistence type="predicted"/>
<evidence type="ECO:0000313" key="1">
    <source>
        <dbReference type="EMBL" id="KUK78058.1"/>
    </source>
</evidence>
<dbReference type="EMBL" id="LGGN01000078">
    <property type="protein sequence ID" value="KUK78058.1"/>
    <property type="molecule type" value="Genomic_DNA"/>
</dbReference>
<sequence length="114" mass="12987">MKTINIDTLEYKGYTGTVEFSVPDKCFHGRVLGITHLFTYEGSTFDELEEDFKGCIDDYLYDCEQEGVKPQKPFSGTLNIRIGSELHKNIALEARKKGETLNSFIKKALQKVML</sequence>
<protein>
    <submittedName>
        <fullName evidence="1">HicB family protein</fullName>
    </submittedName>
</protein>
<dbReference type="InterPro" id="IPR008651">
    <property type="entry name" value="Uncharacterised_HicB"/>
</dbReference>
<dbReference type="SUPFAM" id="SSF47598">
    <property type="entry name" value="Ribbon-helix-helix"/>
    <property type="match status" value="1"/>
</dbReference>
<dbReference type="AlphaFoldDB" id="A0A101HJT8"/>
<dbReference type="InterPro" id="IPR035069">
    <property type="entry name" value="TTHA1013/TTHA0281-like"/>
</dbReference>
<comment type="caution">
    <text evidence="1">The sequence shown here is derived from an EMBL/GenBank/DDBJ whole genome shotgun (WGS) entry which is preliminary data.</text>
</comment>
<accession>A0A101HJT8</accession>
<dbReference type="SUPFAM" id="SSF143100">
    <property type="entry name" value="TTHA1013/TTHA0281-like"/>
    <property type="match status" value="1"/>
</dbReference>
<gene>
    <name evidence="1" type="ORF">XD92_0555</name>
</gene>
<dbReference type="GO" id="GO:0006355">
    <property type="term" value="P:regulation of DNA-templated transcription"/>
    <property type="evidence" value="ECO:0007669"/>
    <property type="project" value="InterPro"/>
</dbReference>
<dbReference type="InterPro" id="IPR010985">
    <property type="entry name" value="Ribbon_hlx_hlx"/>
</dbReference>
<dbReference type="Pfam" id="PF05534">
    <property type="entry name" value="HicB"/>
    <property type="match status" value="1"/>
</dbReference>
<evidence type="ECO:0000313" key="2">
    <source>
        <dbReference type="Proteomes" id="UP000053860"/>
    </source>
</evidence>
<reference evidence="2" key="1">
    <citation type="journal article" date="2015" name="MBio">
        <title>Genome-Resolved Metagenomic Analysis Reveals Roles for Candidate Phyla and Other Microbial Community Members in Biogeochemical Transformations in Oil Reservoirs.</title>
        <authorList>
            <person name="Hu P."/>
            <person name="Tom L."/>
            <person name="Singh A."/>
            <person name="Thomas B.C."/>
            <person name="Baker B.J."/>
            <person name="Piceno Y.M."/>
            <person name="Andersen G.L."/>
            <person name="Banfield J.F."/>
        </authorList>
    </citation>
    <scope>NUCLEOTIDE SEQUENCE [LARGE SCALE GENOMIC DNA]</scope>
</reference>
<dbReference type="Proteomes" id="UP000053860">
    <property type="component" value="Unassembled WGS sequence"/>
</dbReference>
<organism evidence="1 2">
    <name type="scientific">Proteiniphilum acetatigenes</name>
    <dbReference type="NCBI Taxonomy" id="294710"/>
    <lineage>
        <taxon>Bacteria</taxon>
        <taxon>Pseudomonadati</taxon>
        <taxon>Bacteroidota</taxon>
        <taxon>Bacteroidia</taxon>
        <taxon>Bacteroidales</taxon>
        <taxon>Dysgonomonadaceae</taxon>
        <taxon>Proteiniphilum</taxon>
    </lineage>
</organism>
<name>A0A101HJT8_9BACT</name>